<dbReference type="AlphaFoldDB" id="A0A1H9MIM6"/>
<keyword evidence="2" id="KW-1185">Reference proteome</keyword>
<reference evidence="2" key="1">
    <citation type="submission" date="2016-10" db="EMBL/GenBank/DDBJ databases">
        <authorList>
            <person name="Varghese N."/>
            <person name="Submissions S."/>
        </authorList>
    </citation>
    <scope>NUCLEOTIDE SEQUENCE [LARGE SCALE GENOMIC DNA]</scope>
    <source>
        <strain evidence="2">DSM 25055</strain>
    </source>
</reference>
<dbReference type="STRING" id="1186196.SAMN04489841_3377"/>
<organism evidence="1 2">
    <name type="scientific">Natrinema salaciae</name>
    <dbReference type="NCBI Taxonomy" id="1186196"/>
    <lineage>
        <taxon>Archaea</taxon>
        <taxon>Methanobacteriati</taxon>
        <taxon>Methanobacteriota</taxon>
        <taxon>Stenosarchaea group</taxon>
        <taxon>Halobacteria</taxon>
        <taxon>Halobacteriales</taxon>
        <taxon>Natrialbaceae</taxon>
        <taxon>Natrinema</taxon>
    </lineage>
</organism>
<accession>A0A1H9MIM6</accession>
<sequence length="60" mass="6655">MHEAGDRFADVRLILERPYDQWADSEPVPHATSLFCTRIALNESGAVSSRSTRVSAPALR</sequence>
<gene>
    <name evidence="1" type="ORF">SAMN04489841_3377</name>
</gene>
<evidence type="ECO:0000313" key="2">
    <source>
        <dbReference type="Proteomes" id="UP000199114"/>
    </source>
</evidence>
<dbReference type="EMBL" id="FOFD01000004">
    <property type="protein sequence ID" value="SER23508.1"/>
    <property type="molecule type" value="Genomic_DNA"/>
</dbReference>
<protein>
    <submittedName>
        <fullName evidence="1">Uncharacterized protein</fullName>
    </submittedName>
</protein>
<evidence type="ECO:0000313" key="1">
    <source>
        <dbReference type="EMBL" id="SER23508.1"/>
    </source>
</evidence>
<proteinExistence type="predicted"/>
<dbReference type="Proteomes" id="UP000199114">
    <property type="component" value="Unassembled WGS sequence"/>
</dbReference>
<name>A0A1H9MIM6_9EURY</name>